<reference evidence="1 2" key="2">
    <citation type="journal article" date="2021" name="Genomics">
        <title>High-quality reference genome for Clonorchis sinensis.</title>
        <authorList>
            <person name="Young N.D."/>
            <person name="Stroehlein A.J."/>
            <person name="Kinkar L."/>
            <person name="Wang T."/>
            <person name="Sohn W.M."/>
            <person name="Chang B.C.H."/>
            <person name="Kaur P."/>
            <person name="Weisz D."/>
            <person name="Dudchenko O."/>
            <person name="Aiden E.L."/>
            <person name="Korhonen P.K."/>
            <person name="Gasser R.B."/>
        </authorList>
    </citation>
    <scope>NUCLEOTIDE SEQUENCE [LARGE SCALE GENOMIC DNA]</scope>
    <source>
        <strain evidence="1">Cs-k2</strain>
    </source>
</reference>
<reference evidence="1 2" key="1">
    <citation type="journal article" date="2018" name="Biotechnol. Adv.">
        <title>Improved genomic resources and new bioinformatic workflow for the carcinogenic parasite Clonorchis sinensis: Biotechnological implications.</title>
        <authorList>
            <person name="Wang D."/>
            <person name="Korhonen P.K."/>
            <person name="Gasser R.B."/>
            <person name="Young N.D."/>
        </authorList>
    </citation>
    <scope>NUCLEOTIDE SEQUENCE [LARGE SCALE GENOMIC DNA]</scope>
    <source>
        <strain evidence="1">Cs-k2</strain>
    </source>
</reference>
<dbReference type="InParanoid" id="A0A3R7EYG2"/>
<organism evidence="1 2">
    <name type="scientific">Clonorchis sinensis</name>
    <name type="common">Chinese liver fluke</name>
    <dbReference type="NCBI Taxonomy" id="79923"/>
    <lineage>
        <taxon>Eukaryota</taxon>
        <taxon>Metazoa</taxon>
        <taxon>Spiralia</taxon>
        <taxon>Lophotrochozoa</taxon>
        <taxon>Platyhelminthes</taxon>
        <taxon>Trematoda</taxon>
        <taxon>Digenea</taxon>
        <taxon>Opisthorchiida</taxon>
        <taxon>Opisthorchiata</taxon>
        <taxon>Opisthorchiidae</taxon>
        <taxon>Clonorchis</taxon>
    </lineage>
</organism>
<dbReference type="AlphaFoldDB" id="A0A3R7EYG2"/>
<dbReference type="EMBL" id="NIRI02000076">
    <property type="protein sequence ID" value="KAG5442350.1"/>
    <property type="molecule type" value="Genomic_DNA"/>
</dbReference>
<dbReference type="Proteomes" id="UP000286415">
    <property type="component" value="Unassembled WGS sequence"/>
</dbReference>
<gene>
    <name evidence="1" type="ORF">CSKR_109286</name>
</gene>
<keyword evidence="2" id="KW-1185">Reference proteome</keyword>
<evidence type="ECO:0000313" key="1">
    <source>
        <dbReference type="EMBL" id="KAG5442350.1"/>
    </source>
</evidence>
<accession>A0A3R7EYG2</accession>
<name>A0A3R7EYG2_CLOSI</name>
<comment type="caution">
    <text evidence="1">The sequence shown here is derived from an EMBL/GenBank/DDBJ whole genome shotgun (WGS) entry which is preliminary data.</text>
</comment>
<proteinExistence type="predicted"/>
<evidence type="ECO:0000313" key="2">
    <source>
        <dbReference type="Proteomes" id="UP000286415"/>
    </source>
</evidence>
<sequence>MTIRNGLLIRLLKTLRHPTTGFALLGAHQHAFTYTPTSVRLAYQRNAPNMRPQQLWPCTFKTFGPRYVVTAHFGFFKQVGRHTSYTTHEVAENSSTAHDRFRPSWSSSARSVAWKHHEREIQLGSRVHQAGSGSLLIKHWLGGIHSFSEQFRFLGDVPEHSWISRV</sequence>
<protein>
    <submittedName>
        <fullName evidence="1">Uncharacterized protein</fullName>
    </submittedName>
</protein>